<evidence type="ECO:0000256" key="9">
    <source>
        <dbReference type="ARBA" id="ARBA00067190"/>
    </source>
</evidence>
<gene>
    <name evidence="12" type="ORF">Agabi119p4_3883</name>
</gene>
<dbReference type="GO" id="GO:0004725">
    <property type="term" value="F:protein tyrosine phosphatase activity"/>
    <property type="evidence" value="ECO:0007669"/>
    <property type="project" value="UniProtKB-EC"/>
</dbReference>
<comment type="similarity">
    <text evidence="1">Belongs to the MPI phosphatase family.</text>
</comment>
<proteinExistence type="inferred from homology"/>
<feature type="region of interest" description="Disordered" evidence="10">
    <location>
        <begin position="236"/>
        <end position="297"/>
    </location>
</feature>
<feature type="compositionally biased region" description="Low complexity" evidence="10">
    <location>
        <begin position="495"/>
        <end position="506"/>
    </location>
</feature>
<dbReference type="Gene3D" id="3.40.250.10">
    <property type="entry name" value="Rhodanese-like domain"/>
    <property type="match status" value="1"/>
</dbReference>
<feature type="region of interest" description="Disordered" evidence="10">
    <location>
        <begin position="148"/>
        <end position="202"/>
    </location>
</feature>
<dbReference type="Pfam" id="PF00581">
    <property type="entry name" value="Rhodanese"/>
    <property type="match status" value="1"/>
</dbReference>
<dbReference type="GO" id="GO:0110032">
    <property type="term" value="P:positive regulation of G2/MI transition of meiotic cell cycle"/>
    <property type="evidence" value="ECO:0007669"/>
    <property type="project" value="TreeGrafter"/>
</dbReference>
<dbReference type="EMBL" id="JABXXO010000005">
    <property type="protein sequence ID" value="KAF7777811.1"/>
    <property type="molecule type" value="Genomic_DNA"/>
</dbReference>
<keyword evidence="3" id="KW-0132">Cell division</keyword>
<evidence type="ECO:0000313" key="12">
    <source>
        <dbReference type="EMBL" id="KAF7777811.1"/>
    </source>
</evidence>
<evidence type="ECO:0000256" key="5">
    <source>
        <dbReference type="ARBA" id="ARBA00022801"/>
    </source>
</evidence>
<organism evidence="12 13">
    <name type="scientific">Agaricus bisporus var. burnettii</name>
    <dbReference type="NCBI Taxonomy" id="192524"/>
    <lineage>
        <taxon>Eukaryota</taxon>
        <taxon>Fungi</taxon>
        <taxon>Dikarya</taxon>
        <taxon>Basidiomycota</taxon>
        <taxon>Agaricomycotina</taxon>
        <taxon>Agaricomycetes</taxon>
        <taxon>Agaricomycetidae</taxon>
        <taxon>Agaricales</taxon>
        <taxon>Agaricineae</taxon>
        <taxon>Agaricaceae</taxon>
        <taxon>Agaricus</taxon>
    </lineage>
</organism>
<protein>
    <recommendedName>
        <fullName evidence="9">M-phase inducer phosphatase</fullName>
        <ecNumber evidence="2">3.1.3.48</ecNumber>
    </recommendedName>
</protein>
<comment type="caution">
    <text evidence="12">The sequence shown here is derived from an EMBL/GenBank/DDBJ whole genome shotgun (WGS) entry which is preliminary data.</text>
</comment>
<dbReference type="GO" id="GO:0051301">
    <property type="term" value="P:cell division"/>
    <property type="evidence" value="ECO:0007669"/>
    <property type="project" value="UniProtKB-KW"/>
</dbReference>
<dbReference type="GO" id="GO:0005634">
    <property type="term" value="C:nucleus"/>
    <property type="evidence" value="ECO:0007669"/>
    <property type="project" value="TreeGrafter"/>
</dbReference>
<dbReference type="GO" id="GO:0004792">
    <property type="term" value="F:thiosulfate-cyanide sulfurtransferase activity"/>
    <property type="evidence" value="ECO:0007669"/>
    <property type="project" value="InterPro"/>
</dbReference>
<evidence type="ECO:0000256" key="4">
    <source>
        <dbReference type="ARBA" id="ARBA00022776"/>
    </source>
</evidence>
<feature type="region of interest" description="Disordered" evidence="10">
    <location>
        <begin position="1"/>
        <end position="74"/>
    </location>
</feature>
<dbReference type="FunFam" id="3.40.250.10:FF:000021">
    <property type="entry name" value="M-phase inducer phosphatase cdc-25.2"/>
    <property type="match status" value="1"/>
</dbReference>
<feature type="compositionally biased region" description="Low complexity" evidence="10">
    <location>
        <begin position="58"/>
        <end position="68"/>
    </location>
</feature>
<dbReference type="GO" id="GO:0000086">
    <property type="term" value="P:G2/M transition of mitotic cell cycle"/>
    <property type="evidence" value="ECO:0007669"/>
    <property type="project" value="TreeGrafter"/>
</dbReference>
<dbReference type="InterPro" id="IPR000751">
    <property type="entry name" value="MPI_Phosphatase"/>
</dbReference>
<feature type="compositionally biased region" description="Polar residues" evidence="10">
    <location>
        <begin position="1"/>
        <end position="11"/>
    </location>
</feature>
<evidence type="ECO:0000256" key="8">
    <source>
        <dbReference type="ARBA" id="ARBA00051722"/>
    </source>
</evidence>
<keyword evidence="6" id="KW-0904">Protein phosphatase</keyword>
<sequence>MDISPAPQSRNPLIDSARQKSISRPRAYTSGARLFGNDLSNNSSSHLPSTQSVPLPFDTSDSSNTSSRSTDKCTQRSALSAEWLMNSHTSGHVVEDPVPVSPTDDAMDVDSSFSMAQETTAPLSFSPVSRTAKSTFDTLFYNTLSPRRSFESPAREPKKRRSVSPDATRRVDELASSPYFPPSPSEAKLDRMSNGKTTLQGLGAPSLFSKRVRRPIASSMAQSPKTAAFFNAEIEPTEASPQGVPITEDSSFDGPDQSSPAQAYAKRHQGKTLRRRDGSESLRSITHPSPMAVRDSPGRLMASPMSKYMAPGLGGFGDNEAHGKILPCHKVTEDGLMRIKPETLHALINGKFEPQIHDYHVIDCRFDYEYNGGHVPGAVNINTTAAVEELLLGRSLTKPKPAKRAPTFAKHLRAKDRASNNHVYPKIHYPEIYILEGGYCAYFKVFGHRCEPPAYVRMDDPNHAISRREDLDQFRKVKFGRHKSYAYGEGGNKPSTSTSSSQSQHSQTKRNTVSTSSQMFVAANIARGRRSAPLSTLAEDANTTAEADDTDTDIGDSPCPPPTKAAMPKGRKLARMPLARAETYGPSRLTLGC</sequence>
<keyword evidence="4" id="KW-0498">Mitosis</keyword>
<dbReference type="EC" id="3.1.3.48" evidence="2"/>
<reference evidence="12 13" key="1">
    <citation type="journal article" name="Sci. Rep.">
        <title>Telomere-to-telomere assembled and centromere annotated genomes of the two main subspecies of the button mushroom Agaricus bisporus reveal especially polymorphic chromosome ends.</title>
        <authorList>
            <person name="Sonnenberg A.S.M."/>
            <person name="Sedaghat-Telgerd N."/>
            <person name="Lavrijssen B."/>
            <person name="Ohm R.A."/>
            <person name="Hendrickx P.M."/>
            <person name="Scholtmeijer K."/>
            <person name="Baars J.J.P."/>
            <person name="van Peer A."/>
        </authorList>
    </citation>
    <scope>NUCLEOTIDE SEQUENCE [LARGE SCALE GENOMIC DNA]</scope>
    <source>
        <strain evidence="12 13">H119_p4</strain>
    </source>
</reference>
<dbReference type="Proteomes" id="UP000629468">
    <property type="component" value="Unassembled WGS sequence"/>
</dbReference>
<evidence type="ECO:0000256" key="7">
    <source>
        <dbReference type="ARBA" id="ARBA00023306"/>
    </source>
</evidence>
<dbReference type="SMART" id="SM00450">
    <property type="entry name" value="RHOD"/>
    <property type="match status" value="1"/>
</dbReference>
<feature type="domain" description="Rhodanese" evidence="11">
    <location>
        <begin position="355"/>
        <end position="451"/>
    </location>
</feature>
<dbReference type="PRINTS" id="PR00716">
    <property type="entry name" value="MPIPHPHTASE"/>
</dbReference>
<dbReference type="PANTHER" id="PTHR10828:SF17">
    <property type="entry name" value="PROTEIN-TYROSINE-PHOSPHATASE"/>
    <property type="match status" value="1"/>
</dbReference>
<dbReference type="PANTHER" id="PTHR10828">
    <property type="entry name" value="M-PHASE INDUCER PHOSPHATASE DUAL SPECIFICITY PHOSPHATASE CDC25"/>
    <property type="match status" value="1"/>
</dbReference>
<name>A0A8H7F5V9_AGABI</name>
<dbReference type="PROSITE" id="PS50206">
    <property type="entry name" value="RHODANESE_3"/>
    <property type="match status" value="1"/>
</dbReference>
<evidence type="ECO:0000256" key="1">
    <source>
        <dbReference type="ARBA" id="ARBA00011065"/>
    </source>
</evidence>
<evidence type="ECO:0000259" key="11">
    <source>
        <dbReference type="PROSITE" id="PS50206"/>
    </source>
</evidence>
<evidence type="ECO:0000256" key="2">
    <source>
        <dbReference type="ARBA" id="ARBA00013064"/>
    </source>
</evidence>
<dbReference type="GO" id="GO:0010971">
    <property type="term" value="P:positive regulation of G2/M transition of mitotic cell cycle"/>
    <property type="evidence" value="ECO:0007669"/>
    <property type="project" value="TreeGrafter"/>
</dbReference>
<feature type="region of interest" description="Disordered" evidence="10">
    <location>
        <begin position="485"/>
        <end position="517"/>
    </location>
</feature>
<dbReference type="AlphaFoldDB" id="A0A8H7F5V9"/>
<dbReference type="InterPro" id="IPR036873">
    <property type="entry name" value="Rhodanese-like_dom_sf"/>
</dbReference>
<dbReference type="InterPro" id="IPR001307">
    <property type="entry name" value="Thiosulphate_STrfase_CS"/>
</dbReference>
<accession>A0A8H7F5V9</accession>
<evidence type="ECO:0000256" key="10">
    <source>
        <dbReference type="SAM" id="MobiDB-lite"/>
    </source>
</evidence>
<dbReference type="SUPFAM" id="SSF52821">
    <property type="entry name" value="Rhodanese/Cell cycle control phosphatase"/>
    <property type="match status" value="1"/>
</dbReference>
<feature type="region of interest" description="Disordered" evidence="10">
    <location>
        <begin position="531"/>
        <end position="570"/>
    </location>
</feature>
<dbReference type="GO" id="GO:0005737">
    <property type="term" value="C:cytoplasm"/>
    <property type="evidence" value="ECO:0007669"/>
    <property type="project" value="TreeGrafter"/>
</dbReference>
<keyword evidence="5" id="KW-0378">Hydrolase</keyword>
<dbReference type="PROSITE" id="PS00380">
    <property type="entry name" value="RHODANESE_1"/>
    <property type="match status" value="1"/>
</dbReference>
<feature type="compositionally biased region" description="Basic residues" evidence="10">
    <location>
        <begin position="265"/>
        <end position="274"/>
    </location>
</feature>
<evidence type="ECO:0000313" key="13">
    <source>
        <dbReference type="Proteomes" id="UP000629468"/>
    </source>
</evidence>
<evidence type="ECO:0000256" key="3">
    <source>
        <dbReference type="ARBA" id="ARBA00022618"/>
    </source>
</evidence>
<keyword evidence="7" id="KW-0131">Cell cycle</keyword>
<dbReference type="InterPro" id="IPR001763">
    <property type="entry name" value="Rhodanese-like_dom"/>
</dbReference>
<feature type="compositionally biased region" description="Polar residues" evidence="10">
    <location>
        <begin position="38"/>
        <end position="53"/>
    </location>
</feature>
<evidence type="ECO:0000256" key="6">
    <source>
        <dbReference type="ARBA" id="ARBA00022912"/>
    </source>
</evidence>
<comment type="catalytic activity">
    <reaction evidence="8">
        <text>O-phospho-L-tyrosyl-[protein] + H2O = L-tyrosyl-[protein] + phosphate</text>
        <dbReference type="Rhea" id="RHEA:10684"/>
        <dbReference type="Rhea" id="RHEA-COMP:10136"/>
        <dbReference type="Rhea" id="RHEA-COMP:20101"/>
        <dbReference type="ChEBI" id="CHEBI:15377"/>
        <dbReference type="ChEBI" id="CHEBI:43474"/>
        <dbReference type="ChEBI" id="CHEBI:46858"/>
        <dbReference type="ChEBI" id="CHEBI:61978"/>
        <dbReference type="EC" id="3.1.3.48"/>
    </reaction>
</comment>